<reference evidence="2 3" key="1">
    <citation type="journal article" date="2020" name="ISME J.">
        <title>Uncovering the hidden diversity of litter-decomposition mechanisms in mushroom-forming fungi.</title>
        <authorList>
            <person name="Floudas D."/>
            <person name="Bentzer J."/>
            <person name="Ahren D."/>
            <person name="Johansson T."/>
            <person name="Persson P."/>
            <person name="Tunlid A."/>
        </authorList>
    </citation>
    <scope>NUCLEOTIDE SEQUENCE [LARGE SCALE GENOMIC DNA]</scope>
    <source>
        <strain evidence="2 3">CBS 146.42</strain>
    </source>
</reference>
<dbReference type="Pfam" id="PF13302">
    <property type="entry name" value="Acetyltransf_3"/>
    <property type="match status" value="1"/>
</dbReference>
<feature type="domain" description="N-acetyltransferase" evidence="1">
    <location>
        <begin position="28"/>
        <end position="213"/>
    </location>
</feature>
<dbReference type="PANTHER" id="PTHR43328">
    <property type="entry name" value="ACETYLTRANSFERASE-RELATED"/>
    <property type="match status" value="1"/>
</dbReference>
<comment type="caution">
    <text evidence="2">The sequence shown here is derived from an EMBL/GenBank/DDBJ whole genome shotgun (WGS) entry which is preliminary data.</text>
</comment>
<dbReference type="OrthoDB" id="630895at2759"/>
<organism evidence="2 3">
    <name type="scientific">Leucocoprinus leucothites</name>
    <dbReference type="NCBI Taxonomy" id="201217"/>
    <lineage>
        <taxon>Eukaryota</taxon>
        <taxon>Fungi</taxon>
        <taxon>Dikarya</taxon>
        <taxon>Basidiomycota</taxon>
        <taxon>Agaricomycotina</taxon>
        <taxon>Agaricomycetes</taxon>
        <taxon>Agaricomycetidae</taxon>
        <taxon>Agaricales</taxon>
        <taxon>Agaricineae</taxon>
        <taxon>Agaricaceae</taxon>
        <taxon>Leucocoprinus</taxon>
    </lineage>
</organism>
<name>A0A8H5D2I4_9AGAR</name>
<dbReference type="Proteomes" id="UP000559027">
    <property type="component" value="Unassembled WGS sequence"/>
</dbReference>
<dbReference type="SUPFAM" id="SSF55729">
    <property type="entry name" value="Acyl-CoA N-acyltransferases (Nat)"/>
    <property type="match status" value="1"/>
</dbReference>
<accession>A0A8H5D2I4</accession>
<evidence type="ECO:0000313" key="2">
    <source>
        <dbReference type="EMBL" id="KAF5352386.1"/>
    </source>
</evidence>
<sequence>MSDSRLGPFEVNPRTQEPMIRLRKHQNIVITPPRESDIPCVIPHLNDERVHIWLGGPPYPYTTEHARNWITRIKNECDLGLKDLNDALKDATTTKPLVLSHLPVRFLRELQEDGTDVYLGDIGLTRCPQVEVLDNPELDSEANSSLPAGHPSIVWTFGDWLVPSHHRRGIMSDAVDTVIHDLAKPLLGATHFTAMVFSGNEGSNKVFLKNGFTLVRHIADHSMVKGFMRDLNVFERCDRDSS</sequence>
<evidence type="ECO:0000259" key="1">
    <source>
        <dbReference type="Pfam" id="PF13302"/>
    </source>
</evidence>
<protein>
    <recommendedName>
        <fullName evidence="1">N-acetyltransferase domain-containing protein</fullName>
    </recommendedName>
</protein>
<dbReference type="GO" id="GO:0016747">
    <property type="term" value="F:acyltransferase activity, transferring groups other than amino-acyl groups"/>
    <property type="evidence" value="ECO:0007669"/>
    <property type="project" value="InterPro"/>
</dbReference>
<dbReference type="Gene3D" id="3.40.630.30">
    <property type="match status" value="1"/>
</dbReference>
<proteinExistence type="predicted"/>
<dbReference type="AlphaFoldDB" id="A0A8H5D2I4"/>
<dbReference type="EMBL" id="JAACJO010000011">
    <property type="protein sequence ID" value="KAF5352386.1"/>
    <property type="molecule type" value="Genomic_DNA"/>
</dbReference>
<keyword evidence="3" id="KW-1185">Reference proteome</keyword>
<dbReference type="InterPro" id="IPR000182">
    <property type="entry name" value="GNAT_dom"/>
</dbReference>
<dbReference type="PANTHER" id="PTHR43328:SF1">
    <property type="entry name" value="N-ACETYLTRANSFERASE DOMAIN-CONTAINING PROTEIN"/>
    <property type="match status" value="1"/>
</dbReference>
<gene>
    <name evidence="2" type="ORF">D9756_005806</name>
</gene>
<dbReference type="InterPro" id="IPR016181">
    <property type="entry name" value="Acyl_CoA_acyltransferase"/>
</dbReference>
<evidence type="ECO:0000313" key="3">
    <source>
        <dbReference type="Proteomes" id="UP000559027"/>
    </source>
</evidence>